<accession>A0A8S5PQH2</accession>
<name>A0A8S5PQH2_9CAUD</name>
<organism evidence="1">
    <name type="scientific">Siphoviridae sp. ct3lF2</name>
    <dbReference type="NCBI Taxonomy" id="2825324"/>
    <lineage>
        <taxon>Viruses</taxon>
        <taxon>Duplodnaviria</taxon>
        <taxon>Heunggongvirae</taxon>
        <taxon>Uroviricota</taxon>
        <taxon>Caudoviricetes</taxon>
    </lineage>
</organism>
<dbReference type="EMBL" id="BK015473">
    <property type="protein sequence ID" value="DAE08697.1"/>
    <property type="molecule type" value="Genomic_DNA"/>
</dbReference>
<evidence type="ECO:0000313" key="1">
    <source>
        <dbReference type="EMBL" id="DAE08697.1"/>
    </source>
</evidence>
<sequence length="151" mass="17279">MREYDIPSPITTAQKRCIYTLAKKSLHMSDDDIHAMTYQIAGVDHVSAMTLGQAKGMIDRLKRMAGQESNTTRPGKPTPRELGMIMALAENLGWTDDRLRAFIEKRFHISHLRFLDDKTARKLIEALKAIEKGNRGERRLTNHDRDTKMVT</sequence>
<proteinExistence type="predicted"/>
<evidence type="ECO:0008006" key="2">
    <source>
        <dbReference type="Google" id="ProtNLM"/>
    </source>
</evidence>
<protein>
    <recommendedName>
        <fullName evidence="2">Regulatory protein GemA</fullName>
    </recommendedName>
</protein>
<dbReference type="Pfam" id="PF06252">
    <property type="entry name" value="GemA"/>
    <property type="match status" value="1"/>
</dbReference>
<reference evidence="1" key="1">
    <citation type="journal article" date="2021" name="Proc. Natl. Acad. Sci. U.S.A.">
        <title>A Catalog of Tens of Thousands of Viruses from Human Metagenomes Reveals Hidden Associations with Chronic Diseases.</title>
        <authorList>
            <person name="Tisza M.J."/>
            <person name="Buck C.B."/>
        </authorList>
    </citation>
    <scope>NUCLEOTIDE SEQUENCE</scope>
    <source>
        <strain evidence="1">Ct3lF2</strain>
    </source>
</reference>
<dbReference type="InterPro" id="IPR009363">
    <property type="entry name" value="Phage_Mu_Gp16"/>
</dbReference>